<keyword evidence="3" id="KW-1185">Reference proteome</keyword>
<gene>
    <name evidence="2" type="ORF">CPB84DRAFT_1788076</name>
</gene>
<evidence type="ECO:0000256" key="1">
    <source>
        <dbReference type="SAM" id="MobiDB-lite"/>
    </source>
</evidence>
<evidence type="ECO:0000313" key="3">
    <source>
        <dbReference type="Proteomes" id="UP000724874"/>
    </source>
</evidence>
<feature type="region of interest" description="Disordered" evidence="1">
    <location>
        <begin position="1"/>
        <end position="33"/>
    </location>
</feature>
<sequence length="192" mass="20888">MSASARAAPSPRLRQPWSPRHPSPLGLHPMGFSPLPLHTAFQAPLAYPVTPDRPSHPKGPSDTKVSYPAEARRPLRARNTIPQHPISAPGNISASSMPSMLVSPPSPTPSETSSLSLYSAESVHKNFPIDVIAHRQQQEEEEKPPALFCGCINFKAWFGSKAKAREKKILGPPAAPAPQMVQVRRRPPPLNM</sequence>
<organism evidence="2 3">
    <name type="scientific">Gymnopilus junonius</name>
    <name type="common">Spectacular rustgill mushroom</name>
    <name type="synonym">Gymnopilus spectabilis subsp. junonius</name>
    <dbReference type="NCBI Taxonomy" id="109634"/>
    <lineage>
        <taxon>Eukaryota</taxon>
        <taxon>Fungi</taxon>
        <taxon>Dikarya</taxon>
        <taxon>Basidiomycota</taxon>
        <taxon>Agaricomycotina</taxon>
        <taxon>Agaricomycetes</taxon>
        <taxon>Agaricomycetidae</taxon>
        <taxon>Agaricales</taxon>
        <taxon>Agaricineae</taxon>
        <taxon>Hymenogastraceae</taxon>
        <taxon>Gymnopilus</taxon>
    </lineage>
</organism>
<feature type="region of interest" description="Disordered" evidence="1">
    <location>
        <begin position="169"/>
        <end position="192"/>
    </location>
</feature>
<dbReference type="OrthoDB" id="3032640at2759"/>
<feature type="region of interest" description="Disordered" evidence="1">
    <location>
        <begin position="46"/>
        <end position="114"/>
    </location>
</feature>
<dbReference type="EMBL" id="JADNYJ010000099">
    <property type="protein sequence ID" value="KAF8885903.1"/>
    <property type="molecule type" value="Genomic_DNA"/>
</dbReference>
<proteinExistence type="predicted"/>
<feature type="compositionally biased region" description="Low complexity" evidence="1">
    <location>
        <begin position="1"/>
        <end position="16"/>
    </location>
</feature>
<comment type="caution">
    <text evidence="2">The sequence shown here is derived from an EMBL/GenBank/DDBJ whole genome shotgun (WGS) entry which is preliminary data.</text>
</comment>
<dbReference type="AlphaFoldDB" id="A0A9P5NIW1"/>
<accession>A0A9P5NIW1</accession>
<protein>
    <submittedName>
        <fullName evidence="2">Uncharacterized protein</fullName>
    </submittedName>
</protein>
<dbReference type="Proteomes" id="UP000724874">
    <property type="component" value="Unassembled WGS sequence"/>
</dbReference>
<feature type="compositionally biased region" description="Low complexity" evidence="1">
    <location>
        <begin position="93"/>
        <end position="114"/>
    </location>
</feature>
<evidence type="ECO:0000313" key="2">
    <source>
        <dbReference type="EMBL" id="KAF8885903.1"/>
    </source>
</evidence>
<feature type="compositionally biased region" description="Basic residues" evidence="1">
    <location>
        <begin position="183"/>
        <end position="192"/>
    </location>
</feature>
<reference evidence="2" key="1">
    <citation type="submission" date="2020-11" db="EMBL/GenBank/DDBJ databases">
        <authorList>
            <consortium name="DOE Joint Genome Institute"/>
            <person name="Ahrendt S."/>
            <person name="Riley R."/>
            <person name="Andreopoulos W."/>
            <person name="LaButti K."/>
            <person name="Pangilinan J."/>
            <person name="Ruiz-duenas F.J."/>
            <person name="Barrasa J.M."/>
            <person name="Sanchez-Garcia M."/>
            <person name="Camarero S."/>
            <person name="Miyauchi S."/>
            <person name="Serrano A."/>
            <person name="Linde D."/>
            <person name="Babiker R."/>
            <person name="Drula E."/>
            <person name="Ayuso-Fernandez I."/>
            <person name="Pacheco R."/>
            <person name="Padilla G."/>
            <person name="Ferreira P."/>
            <person name="Barriuso J."/>
            <person name="Kellner H."/>
            <person name="Castanera R."/>
            <person name="Alfaro M."/>
            <person name="Ramirez L."/>
            <person name="Pisabarro A.G."/>
            <person name="Kuo A."/>
            <person name="Tritt A."/>
            <person name="Lipzen A."/>
            <person name="He G."/>
            <person name="Yan M."/>
            <person name="Ng V."/>
            <person name="Cullen D."/>
            <person name="Martin F."/>
            <person name="Rosso M.-N."/>
            <person name="Henrissat B."/>
            <person name="Hibbett D."/>
            <person name="Martinez A.T."/>
            <person name="Grigoriev I.V."/>
        </authorList>
    </citation>
    <scope>NUCLEOTIDE SEQUENCE</scope>
    <source>
        <strain evidence="2">AH 44721</strain>
    </source>
</reference>
<name>A0A9P5NIW1_GYMJU</name>